<dbReference type="VEuPathDB" id="FungiDB:ACJ73_00353"/>
<dbReference type="Proteomes" id="UP000242791">
    <property type="component" value="Unassembled WGS sequence"/>
</dbReference>
<gene>
    <name evidence="2" type="ORF">ACJ73_00353</name>
</gene>
<proteinExistence type="predicted"/>
<reference evidence="2 3" key="1">
    <citation type="submission" date="2015-08" db="EMBL/GenBank/DDBJ databases">
        <title>Emmonsia species relationships and genome sequence.</title>
        <authorList>
            <person name="Cuomo C.A."/>
            <person name="Schwartz I.S."/>
            <person name="Kenyon C."/>
            <person name="De Hoog G.S."/>
            <person name="Govender N.P."/>
            <person name="Botha A."/>
            <person name="Moreno L."/>
            <person name="De Vries M."/>
            <person name="Munoz J.F."/>
            <person name="Stielow J.B."/>
        </authorList>
    </citation>
    <scope>NUCLEOTIDE SEQUENCE [LARGE SCALE GENOMIC DNA]</scope>
    <source>
        <strain evidence="2 3">EI222</strain>
    </source>
</reference>
<feature type="region of interest" description="Disordered" evidence="1">
    <location>
        <begin position="27"/>
        <end position="56"/>
    </location>
</feature>
<accession>A0A1J9R786</accession>
<dbReference type="AlphaFoldDB" id="A0A1J9R786"/>
<name>A0A1J9R786_9EURO</name>
<feature type="region of interest" description="Disordered" evidence="1">
    <location>
        <begin position="289"/>
        <end position="318"/>
    </location>
</feature>
<sequence>MVPVHCNRTLAEIITGEQDQTLLDTETPVRKPAVRRKQSKRSKNRNKRKAKKQAAEYRESMEELAASTATALIDHSRISRQGNRYDLFIVDSAHPQSTSQWQAGQGSFHSQCTGDTEPMSQVGGFEAYHPGHPYHSHSTTSHSSQNASMPPNGIFMGAPARSIPRASTPDPCVIQSHGIYFGSRSDSSSSLPSFERCSGYQGSQLPTPYPPSYRASHYCHPPVWQDPAQPMHPPGTCFENSDAHFRPCLRYFPFPNHTYNLPIPQYRPTAECPPFVPDMPFNEDNGAQTGEGAIGRNGLQESVTRAERSSNGGRQSVRPQICTEPIFRRDVCIPSHHSDEDLESVAVHILETFRSGQYADFRLVLNSSAEHCPRVSFPGHSLIATRSPHLKELIKTIDATTHPREIHLGAAASFSHPSAFGMALKHFYGVPLIAEEQLNNSFAQAVGNNYGEDRAQNYGNGNRFRELEKMRFALCYAASAAFLAERRILRRAIRLATNAICWHNLEVIIHFGISASNFMIMPVSSILGIGRKAASSDKLRHKATSMLNNSEHDMESGLANADDPCKYPCTLNWELKEIWGQQLLNEAIDFLIKNFPQNFRLDPDANLRELPDRLSGQAPTSFSIGEISSTVTFGSFAAANNCTFSREERVLSAIFLAVPFKILKKLFNAMEVSGILTAGLVEDIIIERERRRIRAARTLRNRNNTSELKVSETDPIAWREEIMPVTDVQDASPSIIKTWVGLVVPEVIEIKPKEASRGVH</sequence>
<dbReference type="OrthoDB" id="5329403at2759"/>
<evidence type="ECO:0000313" key="3">
    <source>
        <dbReference type="Proteomes" id="UP000242791"/>
    </source>
</evidence>
<dbReference type="EMBL" id="LGTZ01000023">
    <property type="protein sequence ID" value="OJD28251.1"/>
    <property type="molecule type" value="Genomic_DNA"/>
</dbReference>
<feature type="compositionally biased region" description="Polar residues" evidence="1">
    <location>
        <begin position="299"/>
        <end position="318"/>
    </location>
</feature>
<organism evidence="2 3">
    <name type="scientific">Blastomyces percursus</name>
    <dbReference type="NCBI Taxonomy" id="1658174"/>
    <lineage>
        <taxon>Eukaryota</taxon>
        <taxon>Fungi</taxon>
        <taxon>Dikarya</taxon>
        <taxon>Ascomycota</taxon>
        <taxon>Pezizomycotina</taxon>
        <taxon>Eurotiomycetes</taxon>
        <taxon>Eurotiomycetidae</taxon>
        <taxon>Onygenales</taxon>
        <taxon>Ajellomycetaceae</taxon>
        <taxon>Blastomyces</taxon>
    </lineage>
</organism>
<keyword evidence="3" id="KW-1185">Reference proteome</keyword>
<comment type="caution">
    <text evidence="2">The sequence shown here is derived from an EMBL/GenBank/DDBJ whole genome shotgun (WGS) entry which is preliminary data.</text>
</comment>
<protein>
    <submittedName>
        <fullName evidence="2">Uncharacterized protein</fullName>
    </submittedName>
</protein>
<evidence type="ECO:0000256" key="1">
    <source>
        <dbReference type="SAM" id="MobiDB-lite"/>
    </source>
</evidence>
<feature type="compositionally biased region" description="Basic residues" evidence="1">
    <location>
        <begin position="32"/>
        <end position="52"/>
    </location>
</feature>
<evidence type="ECO:0000313" key="2">
    <source>
        <dbReference type="EMBL" id="OJD28251.1"/>
    </source>
</evidence>